<evidence type="ECO:0000313" key="12">
    <source>
        <dbReference type="Proteomes" id="UP000309340"/>
    </source>
</evidence>
<evidence type="ECO:0000313" key="11">
    <source>
        <dbReference type="EMBL" id="TKA83278.1"/>
    </source>
</evidence>
<evidence type="ECO:0000256" key="2">
    <source>
        <dbReference type="ARBA" id="ARBA00008423"/>
    </source>
</evidence>
<dbReference type="PROSITE" id="PS50103">
    <property type="entry name" value="ZF_C3H1"/>
    <property type="match status" value="1"/>
</dbReference>
<evidence type="ECO:0000256" key="5">
    <source>
        <dbReference type="ARBA" id="ARBA00022771"/>
    </source>
</evidence>
<evidence type="ECO:0000256" key="4">
    <source>
        <dbReference type="ARBA" id="ARBA00022737"/>
    </source>
</evidence>
<keyword evidence="3 8" id="KW-0479">Metal-binding</keyword>
<dbReference type="Gene3D" id="4.10.1000.40">
    <property type="match status" value="1"/>
</dbReference>
<evidence type="ECO:0000256" key="1">
    <source>
        <dbReference type="ARBA" id="ARBA00004123"/>
    </source>
</evidence>
<dbReference type="OrthoDB" id="438553at2759"/>
<dbReference type="PANTHER" id="PTHR14738:SF29">
    <property type="entry name" value="ZINC FINGER CCCH DOMAIN-CONTAINING PROTEIN 14"/>
    <property type="match status" value="1"/>
</dbReference>
<comment type="similarity">
    <text evidence="2">Belongs to the ZC3H14 family.</text>
</comment>
<dbReference type="GO" id="GO:0008270">
    <property type="term" value="F:zinc ion binding"/>
    <property type="evidence" value="ECO:0007669"/>
    <property type="project" value="UniProtKB-KW"/>
</dbReference>
<dbReference type="GO" id="GO:0043488">
    <property type="term" value="P:regulation of mRNA stability"/>
    <property type="evidence" value="ECO:0007669"/>
    <property type="project" value="InterPro"/>
</dbReference>
<feature type="region of interest" description="Disordered" evidence="9">
    <location>
        <begin position="256"/>
        <end position="330"/>
    </location>
</feature>
<sequence>MDGVQVDAGSALAQSIQAAAQAKLMENSWAPEESDTTLSEYVTMMLVNGKDMQGVQSELGGELLGVGEDDPQVAEFTRWLFDQARSLSGQSGTVPVLGGEGMGGAPVTTTEVTDPSSMMDEQMGEAVSVEGVPSGPKAMRNGSEPTRGRGRGGRMLGQMNRSMDRAQDDPLRRIKGAASGSGRIDAHANRAPRGPRGQGVATGMQRAMNGGAGARGGHNMQQAMNNPMMNQMPQDQQMMFMQMMEMQANMMANMLQNGGQAPTTPTNGMGSGGSQRGRGGKSMFDRIDKRGGGGHRGGRHTTSQDGNDSTASGGMDIDRPLEPDRPNSNPFDTMCKFNHKCLNPDCPFAHQSPANTRAGISLDMSDTCPFGPACQNNKCLSRHPSPAVRHPPGGLGDVIGAASIGGGAKSEVTCRFYPNCSAGAQCPFKHPDQRACRNGADCSVEGCPFAHSRIACRYNPCTRRECPYKHAEGQRRGVFADKVWTAEGDGSAGAQEAMGGGGGKSGRFAGLAGGKGGEGEELILPGQNGGSGGENGEDGESRVQGTGMEIGQQEATTTEVS</sequence>
<evidence type="ECO:0000256" key="7">
    <source>
        <dbReference type="ARBA" id="ARBA00023242"/>
    </source>
</evidence>
<feature type="compositionally biased region" description="Gly residues" evidence="9">
    <location>
        <begin position="498"/>
        <end position="516"/>
    </location>
</feature>
<dbReference type="GO" id="GO:0005634">
    <property type="term" value="C:nucleus"/>
    <property type="evidence" value="ECO:0007669"/>
    <property type="project" value="UniProtKB-SubCell"/>
</dbReference>
<dbReference type="Proteomes" id="UP000309340">
    <property type="component" value="Unassembled WGS sequence"/>
</dbReference>
<feature type="region of interest" description="Disordered" evidence="9">
    <location>
        <begin position="490"/>
        <end position="561"/>
    </location>
</feature>
<dbReference type="InterPro" id="IPR000571">
    <property type="entry name" value="Znf_CCCH"/>
</dbReference>
<feature type="compositionally biased region" description="Basic and acidic residues" evidence="9">
    <location>
        <begin position="316"/>
        <end position="325"/>
    </location>
</feature>
<proteinExistence type="inferred from homology"/>
<dbReference type="GO" id="GO:0008143">
    <property type="term" value="F:poly(A) binding"/>
    <property type="evidence" value="ECO:0007669"/>
    <property type="project" value="InterPro"/>
</dbReference>
<protein>
    <recommendedName>
        <fullName evidence="10">C3H1-type domain-containing protein</fullName>
    </recommendedName>
</protein>
<dbReference type="GO" id="GO:0005737">
    <property type="term" value="C:cytoplasm"/>
    <property type="evidence" value="ECO:0007669"/>
    <property type="project" value="TreeGrafter"/>
</dbReference>
<dbReference type="Pfam" id="PF14608">
    <property type="entry name" value="zf-CCCH_2"/>
    <property type="match status" value="3"/>
</dbReference>
<keyword evidence="6 8" id="KW-0862">Zinc</keyword>
<dbReference type="AlphaFoldDB" id="A0A4U0Y477"/>
<feature type="compositionally biased region" description="Basic and acidic residues" evidence="9">
    <location>
        <begin position="162"/>
        <end position="172"/>
    </location>
</feature>
<dbReference type="Gene3D" id="4.10.1000.30">
    <property type="match status" value="1"/>
</dbReference>
<accession>A0A4U0Y477</accession>
<keyword evidence="12" id="KW-1185">Reference proteome</keyword>
<keyword evidence="7" id="KW-0539">Nucleus</keyword>
<evidence type="ECO:0000256" key="8">
    <source>
        <dbReference type="PROSITE-ProRule" id="PRU00723"/>
    </source>
</evidence>
<feature type="zinc finger region" description="C3H1-type" evidence="8">
    <location>
        <begin position="408"/>
        <end position="433"/>
    </location>
</feature>
<feature type="domain" description="C3H1-type" evidence="10">
    <location>
        <begin position="408"/>
        <end position="433"/>
    </location>
</feature>
<gene>
    <name evidence="11" type="ORF">B0A55_00793</name>
</gene>
<dbReference type="Pfam" id="PF22683">
    <property type="entry name" value="Nab2-like_zf-CCCH"/>
    <property type="match status" value="1"/>
</dbReference>
<feature type="compositionally biased region" description="Polar residues" evidence="9">
    <location>
        <begin position="301"/>
        <end position="312"/>
    </location>
</feature>
<feature type="region of interest" description="Disordered" evidence="9">
    <location>
        <begin position="128"/>
        <end position="202"/>
    </location>
</feature>
<evidence type="ECO:0000256" key="6">
    <source>
        <dbReference type="ARBA" id="ARBA00022833"/>
    </source>
</evidence>
<dbReference type="STRING" id="329884.A0A4U0Y477"/>
<keyword evidence="5 8" id="KW-0863">Zinc-finger</keyword>
<evidence type="ECO:0000256" key="9">
    <source>
        <dbReference type="SAM" id="MobiDB-lite"/>
    </source>
</evidence>
<reference evidence="11 12" key="1">
    <citation type="submission" date="2017-03" db="EMBL/GenBank/DDBJ databases">
        <title>Genomes of endolithic fungi from Antarctica.</title>
        <authorList>
            <person name="Coleine C."/>
            <person name="Masonjones S."/>
            <person name="Stajich J.E."/>
        </authorList>
    </citation>
    <scope>NUCLEOTIDE SEQUENCE [LARGE SCALE GENOMIC DNA]</scope>
    <source>
        <strain evidence="11 12">CCFEE 5184</strain>
    </source>
</reference>
<dbReference type="InterPro" id="IPR040366">
    <property type="entry name" value="Nab2/ZC3H14"/>
</dbReference>
<evidence type="ECO:0000256" key="3">
    <source>
        <dbReference type="ARBA" id="ARBA00022723"/>
    </source>
</evidence>
<evidence type="ECO:0000259" key="10">
    <source>
        <dbReference type="PROSITE" id="PS50103"/>
    </source>
</evidence>
<feature type="compositionally biased region" description="Polar residues" evidence="9">
    <location>
        <begin position="258"/>
        <end position="267"/>
    </location>
</feature>
<comment type="caution">
    <text evidence="11">The sequence shown here is derived from an EMBL/GenBank/DDBJ whole genome shotgun (WGS) entry which is preliminary data.</text>
</comment>
<dbReference type="InterPro" id="IPR055046">
    <property type="entry name" value="Nab2-like_Znf-CCCH"/>
</dbReference>
<keyword evidence="4" id="KW-0677">Repeat</keyword>
<dbReference type="EMBL" id="NAJQ01000012">
    <property type="protein sequence ID" value="TKA83278.1"/>
    <property type="molecule type" value="Genomic_DNA"/>
</dbReference>
<name>A0A4U0Y477_9PEZI</name>
<comment type="subcellular location">
    <subcellularLocation>
        <location evidence="1">Nucleus</location>
    </subcellularLocation>
</comment>
<dbReference type="PANTHER" id="PTHR14738">
    <property type="entry name" value="ZINC FINGER CCCH DOMAIN-CONTAINING PROTEIN 14"/>
    <property type="match status" value="1"/>
</dbReference>
<organism evidence="11 12">
    <name type="scientific">Friedmanniomyces simplex</name>
    <dbReference type="NCBI Taxonomy" id="329884"/>
    <lineage>
        <taxon>Eukaryota</taxon>
        <taxon>Fungi</taxon>
        <taxon>Dikarya</taxon>
        <taxon>Ascomycota</taxon>
        <taxon>Pezizomycotina</taxon>
        <taxon>Dothideomycetes</taxon>
        <taxon>Dothideomycetidae</taxon>
        <taxon>Mycosphaerellales</taxon>
        <taxon>Teratosphaeriaceae</taxon>
        <taxon>Friedmanniomyces</taxon>
    </lineage>
</organism>